<dbReference type="Gene3D" id="2.30.180.10">
    <property type="entry name" value="FAS1 domain"/>
    <property type="match status" value="4"/>
</dbReference>
<dbReference type="FunFam" id="2.30.180.10:FF:000003">
    <property type="entry name" value="periostin isoform X1"/>
    <property type="match status" value="1"/>
</dbReference>
<evidence type="ECO:0000256" key="5">
    <source>
        <dbReference type="ARBA" id="ARBA00022530"/>
    </source>
</evidence>
<evidence type="ECO:0000259" key="18">
    <source>
        <dbReference type="PROSITE" id="PS50213"/>
    </source>
</evidence>
<evidence type="ECO:0000256" key="6">
    <source>
        <dbReference type="ARBA" id="ARBA00022674"/>
    </source>
</evidence>
<organism evidence="20 21">
    <name type="scientific">Oryzias sinensis</name>
    <name type="common">Chinese medaka</name>
    <dbReference type="NCBI Taxonomy" id="183150"/>
    <lineage>
        <taxon>Eukaryota</taxon>
        <taxon>Metazoa</taxon>
        <taxon>Chordata</taxon>
        <taxon>Craniata</taxon>
        <taxon>Vertebrata</taxon>
        <taxon>Euteleostomi</taxon>
        <taxon>Actinopterygii</taxon>
        <taxon>Neopterygii</taxon>
        <taxon>Teleostei</taxon>
        <taxon>Neoteleostei</taxon>
        <taxon>Acanthomorphata</taxon>
        <taxon>Ovalentaria</taxon>
        <taxon>Atherinomorphae</taxon>
        <taxon>Beloniformes</taxon>
        <taxon>Adrianichthyidae</taxon>
        <taxon>Oryziinae</taxon>
        <taxon>Oryzias</taxon>
    </lineage>
</organism>
<evidence type="ECO:0000256" key="3">
    <source>
        <dbReference type="ARBA" id="ARBA00022479"/>
    </source>
</evidence>
<keyword evidence="21" id="KW-1185">Reference proteome</keyword>
<sequence length="753" mass="82626">MKLLLAAALFVLYTFDSADSSAYDKILTHSRIRARKEGPNVCALQQVVGTKKKYFSTCRNWYHGAICGKKATVLYECCPGYIKLDGMRGCPAVAPIDHVYGSLGIVKASSTQKYADISKVRPEIEGSGSFTFFAPSNEAWELLDEDVRNALVSNVNIELYNALHYHMANKRLLTKDLKNGMTITSMYNDLDLHINHYSNGVVTVNCARIISGNQIATNGVVHVIDRVISAIGNSMQDVIEVEDDLTTLSDLAQTSGLLEKLGQPGHYTLFAPTNDAFDKLGSDVLERLQSDKEVLKALLSFHLLDSVQCSEAIMVGSSYETLEGNNIEIGCDGDSLTVNGVKMVLKKDIVTKNGVIHLIDQVLLPDSAKQVMELLGSSQSTFGDMISELGISTSMASDAEYTFLAPLNDVFTDEVMSIDQDDLRVILENHVLKNKIMLGQLYNGQLLETIAGKTLRVFIYRTAVCIENSCLIRGTKEGANGALHLMKTLLKPAAKTMFEILKQNGNFKIFLSLMEAAGLTDVLRQEGSFTLFAPSDKAFASLATRDLELLKSNKNALKTILLYHLTNAVFVSGGLEVGVTNLLKSLQGSSLKLIFANSTTQVNSVKVPEADIMATNGVVHFVNQVLYPGDTSIRTVKRLTDCYSRVTMNFYCSATVPGVTRTRFVERQPNFQKITIEGEPSTIMTTRVVKSGSKPRLFKEEAFSTGRVTGKQVLYFKSLSLVRFGLYECLALLSPVGHRHTGGVPQPTSLKNM</sequence>
<dbReference type="FunFam" id="2.30.180.10:FF:000001">
    <property type="entry name" value="periostin isoform X1"/>
    <property type="match status" value="1"/>
</dbReference>
<dbReference type="GO" id="GO:0007155">
    <property type="term" value="P:cell adhesion"/>
    <property type="evidence" value="ECO:0007669"/>
    <property type="project" value="UniProtKB-KW"/>
</dbReference>
<keyword evidence="4" id="KW-0964">Secreted</keyword>
<comment type="subunit">
    <text evidence="14">Homodimer. Interacts with BMP1 and fibronectin.</text>
</comment>
<keyword evidence="6" id="KW-0358">Heparin-binding</keyword>
<reference evidence="20" key="2">
    <citation type="submission" date="2025-09" db="UniProtKB">
        <authorList>
            <consortium name="Ensembl"/>
        </authorList>
    </citation>
    <scope>IDENTIFICATION</scope>
</reference>
<dbReference type="GO" id="GO:0071307">
    <property type="term" value="P:cellular response to vitamin K"/>
    <property type="evidence" value="ECO:0007669"/>
    <property type="project" value="UniProtKB-ARBA"/>
</dbReference>
<dbReference type="FunFam" id="2.30.180.10:FF:000004">
    <property type="entry name" value="periostin isoform X1"/>
    <property type="match status" value="1"/>
</dbReference>
<protein>
    <recommendedName>
        <fullName evidence="15">Periostin</fullName>
    </recommendedName>
    <alternativeName>
        <fullName evidence="16">Osteoblast-specific factor 2</fullName>
    </alternativeName>
</protein>
<comment type="function">
    <text evidence="13">Induces cell attachment and spreading and plays a role in cell adhesion. Enhances incorporation of BMP1 in the fibronectin matrix of connective tissues, and subsequent proteolytic activation of lysyl oxidase LOX.</text>
</comment>
<evidence type="ECO:0000256" key="10">
    <source>
        <dbReference type="ARBA" id="ARBA00023034"/>
    </source>
</evidence>
<feature type="domain" description="FAS1" evidence="18">
    <location>
        <begin position="366"/>
        <end position="490"/>
    </location>
</feature>
<name>A0A8C8A1R5_9TELE</name>
<comment type="subcellular location">
    <subcellularLocation>
        <location evidence="2">Golgi apparatus</location>
    </subcellularLocation>
    <subcellularLocation>
        <location evidence="1">Secreted</location>
        <location evidence="1">Extracellular space</location>
        <location evidence="1">Extracellular matrix</location>
    </subcellularLocation>
</comment>
<dbReference type="InterPro" id="IPR036378">
    <property type="entry name" value="FAS1_dom_sf"/>
</dbReference>
<evidence type="ECO:0000256" key="2">
    <source>
        <dbReference type="ARBA" id="ARBA00004555"/>
    </source>
</evidence>
<dbReference type="PROSITE" id="PS51041">
    <property type="entry name" value="EMI"/>
    <property type="match status" value="1"/>
</dbReference>
<feature type="domain" description="EMI" evidence="19">
    <location>
        <begin position="38"/>
        <end position="92"/>
    </location>
</feature>
<evidence type="ECO:0000259" key="19">
    <source>
        <dbReference type="PROSITE" id="PS51041"/>
    </source>
</evidence>
<dbReference type="InterPro" id="IPR011489">
    <property type="entry name" value="EMI_domain"/>
</dbReference>
<evidence type="ECO:0000256" key="17">
    <source>
        <dbReference type="SAM" id="SignalP"/>
    </source>
</evidence>
<dbReference type="GO" id="GO:0008201">
    <property type="term" value="F:heparin binding"/>
    <property type="evidence" value="ECO:0007669"/>
    <property type="project" value="UniProtKB-KW"/>
</dbReference>
<dbReference type="SUPFAM" id="SSF82153">
    <property type="entry name" value="FAS1 domain"/>
    <property type="match status" value="4"/>
</dbReference>
<keyword evidence="7 17" id="KW-0732">Signal</keyword>
<dbReference type="GO" id="GO:0050839">
    <property type="term" value="F:cell adhesion molecule binding"/>
    <property type="evidence" value="ECO:0007669"/>
    <property type="project" value="TreeGrafter"/>
</dbReference>
<dbReference type="GO" id="GO:0005615">
    <property type="term" value="C:extracellular space"/>
    <property type="evidence" value="ECO:0007669"/>
    <property type="project" value="TreeGrafter"/>
</dbReference>
<dbReference type="SMART" id="SM00554">
    <property type="entry name" value="FAS1"/>
    <property type="match status" value="4"/>
</dbReference>
<feature type="domain" description="FAS1" evidence="18">
    <location>
        <begin position="232"/>
        <end position="363"/>
    </location>
</feature>
<dbReference type="GO" id="GO:0030198">
    <property type="term" value="P:extracellular matrix organization"/>
    <property type="evidence" value="ECO:0007669"/>
    <property type="project" value="TreeGrafter"/>
</dbReference>
<evidence type="ECO:0000256" key="15">
    <source>
        <dbReference type="ARBA" id="ARBA00073137"/>
    </source>
</evidence>
<feature type="signal peptide" evidence="17">
    <location>
        <begin position="1"/>
        <end position="20"/>
    </location>
</feature>
<evidence type="ECO:0000256" key="14">
    <source>
        <dbReference type="ARBA" id="ARBA00061757"/>
    </source>
</evidence>
<evidence type="ECO:0000256" key="9">
    <source>
        <dbReference type="ARBA" id="ARBA00022889"/>
    </source>
</evidence>
<keyword evidence="9" id="KW-0130">Cell adhesion</keyword>
<feature type="chain" id="PRO_5034468505" description="Periostin" evidence="17">
    <location>
        <begin position="21"/>
        <end position="753"/>
    </location>
</feature>
<dbReference type="Pfam" id="PF02469">
    <property type="entry name" value="Fasciclin"/>
    <property type="match status" value="4"/>
</dbReference>
<evidence type="ECO:0000256" key="4">
    <source>
        <dbReference type="ARBA" id="ARBA00022525"/>
    </source>
</evidence>
<evidence type="ECO:0000256" key="1">
    <source>
        <dbReference type="ARBA" id="ARBA00004498"/>
    </source>
</evidence>
<dbReference type="AlphaFoldDB" id="A0A8C8A1R5"/>
<evidence type="ECO:0000313" key="21">
    <source>
        <dbReference type="Proteomes" id="UP000694383"/>
    </source>
</evidence>
<dbReference type="GO" id="GO:0031012">
    <property type="term" value="C:extracellular matrix"/>
    <property type="evidence" value="ECO:0007669"/>
    <property type="project" value="TreeGrafter"/>
</dbReference>
<keyword evidence="5" id="KW-0272">Extracellular matrix</keyword>
<keyword evidence="8" id="KW-0677">Repeat</keyword>
<dbReference type="PANTHER" id="PTHR10900">
    <property type="entry name" value="PERIOSTIN-RELATED"/>
    <property type="match status" value="1"/>
</dbReference>
<feature type="domain" description="FAS1" evidence="18">
    <location>
        <begin position="98"/>
        <end position="228"/>
    </location>
</feature>
<evidence type="ECO:0000256" key="13">
    <source>
        <dbReference type="ARBA" id="ARBA00058492"/>
    </source>
</evidence>
<keyword evidence="11" id="KW-1015">Disulfide bond</keyword>
<evidence type="ECO:0000256" key="12">
    <source>
        <dbReference type="ARBA" id="ARBA00023180"/>
    </source>
</evidence>
<dbReference type="Ensembl" id="ENSOSIT00000053509.1">
    <property type="protein sequence ID" value="ENSOSIP00000050957.1"/>
    <property type="gene ID" value="ENSOSIG00000023605.1"/>
</dbReference>
<evidence type="ECO:0000256" key="8">
    <source>
        <dbReference type="ARBA" id="ARBA00022737"/>
    </source>
</evidence>
<dbReference type="PANTHER" id="PTHR10900:SF12">
    <property type="entry name" value="PERIOSTIN"/>
    <property type="match status" value="1"/>
</dbReference>
<dbReference type="GO" id="GO:0005794">
    <property type="term" value="C:Golgi apparatus"/>
    <property type="evidence" value="ECO:0007669"/>
    <property type="project" value="UniProtKB-SubCell"/>
</dbReference>
<feature type="domain" description="FAS1" evidence="18">
    <location>
        <begin position="494"/>
        <end position="626"/>
    </location>
</feature>
<evidence type="ECO:0000256" key="11">
    <source>
        <dbReference type="ARBA" id="ARBA00023157"/>
    </source>
</evidence>
<evidence type="ECO:0000256" key="7">
    <source>
        <dbReference type="ARBA" id="ARBA00022729"/>
    </source>
</evidence>
<dbReference type="GeneTree" id="ENSGT00530000063860"/>
<evidence type="ECO:0000256" key="16">
    <source>
        <dbReference type="ARBA" id="ARBA00078063"/>
    </source>
</evidence>
<dbReference type="InterPro" id="IPR050904">
    <property type="entry name" value="Adhesion/Biosynth-related"/>
</dbReference>
<dbReference type="FunFam" id="2.30.180.10:FF:000002">
    <property type="entry name" value="periostin isoform X1"/>
    <property type="match status" value="1"/>
</dbReference>
<dbReference type="Proteomes" id="UP000694383">
    <property type="component" value="Unplaced"/>
</dbReference>
<dbReference type="InterPro" id="IPR000782">
    <property type="entry name" value="FAS1_domain"/>
</dbReference>
<keyword evidence="3" id="KW-0301">Gamma-carboxyglutamic acid</keyword>
<keyword evidence="10" id="KW-0333">Golgi apparatus</keyword>
<accession>A0A8C8A1R5</accession>
<keyword evidence="12" id="KW-0325">Glycoprotein</keyword>
<proteinExistence type="predicted"/>
<evidence type="ECO:0000313" key="20">
    <source>
        <dbReference type="Ensembl" id="ENSOSIP00000050957.1"/>
    </source>
</evidence>
<reference evidence="20" key="1">
    <citation type="submission" date="2025-08" db="UniProtKB">
        <authorList>
            <consortium name="Ensembl"/>
        </authorList>
    </citation>
    <scope>IDENTIFICATION</scope>
</reference>
<dbReference type="PROSITE" id="PS50213">
    <property type="entry name" value="FAS1"/>
    <property type="match status" value="4"/>
</dbReference>